<accession>A0A0Q9Z5R2</accession>
<dbReference type="EMBL" id="LKTP01000023">
    <property type="protein sequence ID" value="KRG28278.1"/>
    <property type="molecule type" value="Genomic_DNA"/>
</dbReference>
<dbReference type="PANTHER" id="PTHR12677">
    <property type="entry name" value="GOLGI APPARATUS MEMBRANE PROTEIN TVP38-RELATED"/>
    <property type="match status" value="1"/>
</dbReference>
<evidence type="ECO:0000256" key="4">
    <source>
        <dbReference type="ARBA" id="ARBA00022989"/>
    </source>
</evidence>
<feature type="transmembrane region" description="Helical" evidence="6">
    <location>
        <begin position="178"/>
        <end position="198"/>
    </location>
</feature>
<name>A0A0Q9Z5R2_9FLAO</name>
<dbReference type="AlphaFoldDB" id="A0A0Q9Z5R2"/>
<reference evidence="8" key="1">
    <citation type="submission" date="2015-10" db="EMBL/GenBank/DDBJ databases">
        <title>Draft genome sequence of Salegentibacter mishustinae KCTC 12263.</title>
        <authorList>
            <person name="Lin W."/>
            <person name="Zheng Q."/>
        </authorList>
    </citation>
    <scope>NUCLEOTIDE SEQUENCE [LARGE SCALE GENOMIC DNA]</scope>
    <source>
        <strain evidence="8">KCTC 12263</strain>
    </source>
</reference>
<sequence>MQEKVENASVKKSKAPLIFSLIVIVVLVGGYFFVPSLNEFFNKAWEVLTSNDKQKIEAWVSDFGWIGPLVLIIAMIAQMFLLVIPSIALMIVSILAYGPVGGSLIVFVAIFCASSVGYFIGRYFGPVIVQKLLGPKTENKISDFLDDYGFWAVIVTRINPFLSNDAISFVGGILKIGYWKFIGATLVGIAPLTIFIAIIGDSTEQLKSGLLWGSLVSLALFILYVYWDKRKRKG</sequence>
<feature type="transmembrane region" description="Helical" evidence="6">
    <location>
        <begin position="102"/>
        <end position="121"/>
    </location>
</feature>
<keyword evidence="3 6" id="KW-0812">Transmembrane</keyword>
<protein>
    <recommendedName>
        <fullName evidence="6">TVP38/TMEM64 family membrane protein</fullName>
    </recommendedName>
</protein>
<evidence type="ECO:0000313" key="8">
    <source>
        <dbReference type="EMBL" id="KRG28278.1"/>
    </source>
</evidence>
<evidence type="ECO:0000256" key="5">
    <source>
        <dbReference type="ARBA" id="ARBA00023136"/>
    </source>
</evidence>
<dbReference type="Pfam" id="PF09335">
    <property type="entry name" value="VTT_dom"/>
    <property type="match status" value="1"/>
</dbReference>
<dbReference type="OrthoDB" id="9812980at2"/>
<feature type="transmembrane region" description="Helical" evidence="6">
    <location>
        <begin position="210"/>
        <end position="227"/>
    </location>
</feature>
<comment type="subcellular location">
    <subcellularLocation>
        <location evidence="1 6">Cell membrane</location>
        <topology evidence="1 6">Multi-pass membrane protein</topology>
    </subcellularLocation>
</comment>
<dbReference type="STRING" id="270918.APR42_05680"/>
<feature type="domain" description="VTT" evidence="7">
    <location>
        <begin position="84"/>
        <end position="201"/>
    </location>
</feature>
<proteinExistence type="inferred from homology"/>
<keyword evidence="9" id="KW-1185">Reference proteome</keyword>
<dbReference type="PANTHER" id="PTHR12677:SF59">
    <property type="entry name" value="GOLGI APPARATUS MEMBRANE PROTEIN TVP38-RELATED"/>
    <property type="match status" value="1"/>
</dbReference>
<comment type="caution">
    <text evidence="8">The sequence shown here is derived from an EMBL/GenBank/DDBJ whole genome shotgun (WGS) entry which is preliminary data.</text>
</comment>
<dbReference type="RefSeq" id="WP_057481950.1">
    <property type="nucleotide sequence ID" value="NZ_BMWR01000001.1"/>
</dbReference>
<organism evidence="8 9">
    <name type="scientific">Salegentibacter mishustinae</name>
    <dbReference type="NCBI Taxonomy" id="270918"/>
    <lineage>
        <taxon>Bacteria</taxon>
        <taxon>Pseudomonadati</taxon>
        <taxon>Bacteroidota</taxon>
        <taxon>Flavobacteriia</taxon>
        <taxon>Flavobacteriales</taxon>
        <taxon>Flavobacteriaceae</taxon>
        <taxon>Salegentibacter</taxon>
    </lineage>
</organism>
<evidence type="ECO:0000256" key="6">
    <source>
        <dbReference type="RuleBase" id="RU366058"/>
    </source>
</evidence>
<keyword evidence="2 6" id="KW-1003">Cell membrane</keyword>
<comment type="similarity">
    <text evidence="6">Belongs to the TVP38/TMEM64 family.</text>
</comment>
<feature type="transmembrane region" description="Helical" evidence="6">
    <location>
        <begin position="15"/>
        <end position="34"/>
    </location>
</feature>
<feature type="transmembrane region" description="Helical" evidence="6">
    <location>
        <begin position="63"/>
        <end position="96"/>
    </location>
</feature>
<dbReference type="Proteomes" id="UP000051643">
    <property type="component" value="Unassembled WGS sequence"/>
</dbReference>
<evidence type="ECO:0000256" key="2">
    <source>
        <dbReference type="ARBA" id="ARBA00022475"/>
    </source>
</evidence>
<evidence type="ECO:0000256" key="3">
    <source>
        <dbReference type="ARBA" id="ARBA00022692"/>
    </source>
</evidence>
<dbReference type="InterPro" id="IPR015414">
    <property type="entry name" value="TMEM64"/>
</dbReference>
<gene>
    <name evidence="8" type="ORF">APR42_05680</name>
</gene>
<dbReference type="GO" id="GO:0005886">
    <property type="term" value="C:plasma membrane"/>
    <property type="evidence" value="ECO:0007669"/>
    <property type="project" value="UniProtKB-SubCell"/>
</dbReference>
<keyword evidence="4 6" id="KW-1133">Transmembrane helix</keyword>
<evidence type="ECO:0000259" key="7">
    <source>
        <dbReference type="Pfam" id="PF09335"/>
    </source>
</evidence>
<keyword evidence="5 6" id="KW-0472">Membrane</keyword>
<evidence type="ECO:0000256" key="1">
    <source>
        <dbReference type="ARBA" id="ARBA00004651"/>
    </source>
</evidence>
<evidence type="ECO:0000313" key="9">
    <source>
        <dbReference type="Proteomes" id="UP000051643"/>
    </source>
</evidence>
<dbReference type="InterPro" id="IPR032816">
    <property type="entry name" value="VTT_dom"/>
</dbReference>